<feature type="compositionally biased region" description="Gly residues" evidence="1">
    <location>
        <begin position="217"/>
        <end position="226"/>
    </location>
</feature>
<gene>
    <name evidence="2" type="ORF">GSI_04928</name>
</gene>
<dbReference type="AlphaFoldDB" id="A0A2G8SGD5"/>
<keyword evidence="3" id="KW-1185">Reference proteome</keyword>
<accession>A0A2G8SGD5</accession>
<dbReference type="OrthoDB" id="10623936at2759"/>
<feature type="region of interest" description="Disordered" evidence="1">
    <location>
        <begin position="198"/>
        <end position="226"/>
    </location>
</feature>
<feature type="compositionally biased region" description="Pro residues" evidence="1">
    <location>
        <begin position="32"/>
        <end position="58"/>
    </location>
</feature>
<comment type="caution">
    <text evidence="2">The sequence shown here is derived from an EMBL/GenBank/DDBJ whole genome shotgun (WGS) entry which is preliminary data.</text>
</comment>
<evidence type="ECO:0000313" key="2">
    <source>
        <dbReference type="EMBL" id="PIL32811.1"/>
    </source>
</evidence>
<feature type="region of interest" description="Disordered" evidence="1">
    <location>
        <begin position="1"/>
        <end position="82"/>
    </location>
</feature>
<reference evidence="2 3" key="1">
    <citation type="journal article" date="2015" name="Sci. Rep.">
        <title>Chromosome-level genome map provides insights into diverse defense mechanisms in the medicinal fungus Ganoderma sinense.</title>
        <authorList>
            <person name="Zhu Y."/>
            <person name="Xu J."/>
            <person name="Sun C."/>
            <person name="Zhou S."/>
            <person name="Xu H."/>
            <person name="Nelson D.R."/>
            <person name="Qian J."/>
            <person name="Song J."/>
            <person name="Luo H."/>
            <person name="Xiang L."/>
            <person name="Li Y."/>
            <person name="Xu Z."/>
            <person name="Ji A."/>
            <person name="Wang L."/>
            <person name="Lu S."/>
            <person name="Hayward A."/>
            <person name="Sun W."/>
            <person name="Li X."/>
            <person name="Schwartz D.C."/>
            <person name="Wang Y."/>
            <person name="Chen S."/>
        </authorList>
    </citation>
    <scope>NUCLEOTIDE SEQUENCE [LARGE SCALE GENOMIC DNA]</scope>
    <source>
        <strain evidence="2 3">ZZ0214-1</strain>
    </source>
</reference>
<organism evidence="2 3">
    <name type="scientific">Ganoderma sinense ZZ0214-1</name>
    <dbReference type="NCBI Taxonomy" id="1077348"/>
    <lineage>
        <taxon>Eukaryota</taxon>
        <taxon>Fungi</taxon>
        <taxon>Dikarya</taxon>
        <taxon>Basidiomycota</taxon>
        <taxon>Agaricomycotina</taxon>
        <taxon>Agaricomycetes</taxon>
        <taxon>Polyporales</taxon>
        <taxon>Polyporaceae</taxon>
        <taxon>Ganoderma</taxon>
    </lineage>
</organism>
<sequence length="226" mass="23685">MLSTSAFESQANPFRREHTIRRVNAGYGVPSPAFPPHPTPSHYPSHPWPTPYASPPPSDCRSVSAGRSGPPSHGHGRSDRDACGTRTLDTIPCQICLQPDMVCTCVGGKRARLRMREAAQEVLNRAGGMIDAGHTQHYQAPLVAPPVAGLEYAQGFGYAAGYGAPVAYAGNLAMVYSGQPVVSGGYTSGYYGNPGLMPTSQTGLNEQQGAPGPVWGVHGGRNGGTN</sequence>
<dbReference type="Proteomes" id="UP000230002">
    <property type="component" value="Unassembled WGS sequence"/>
</dbReference>
<evidence type="ECO:0000313" key="3">
    <source>
        <dbReference type="Proteomes" id="UP000230002"/>
    </source>
</evidence>
<evidence type="ECO:0000256" key="1">
    <source>
        <dbReference type="SAM" id="MobiDB-lite"/>
    </source>
</evidence>
<name>A0A2G8SGD5_9APHY</name>
<dbReference type="EMBL" id="AYKW01000009">
    <property type="protein sequence ID" value="PIL32811.1"/>
    <property type="molecule type" value="Genomic_DNA"/>
</dbReference>
<feature type="compositionally biased region" description="Polar residues" evidence="1">
    <location>
        <begin position="1"/>
        <end position="12"/>
    </location>
</feature>
<proteinExistence type="predicted"/>
<protein>
    <submittedName>
        <fullName evidence="2">Uncharacterized protein</fullName>
    </submittedName>
</protein>
<feature type="compositionally biased region" description="Polar residues" evidence="1">
    <location>
        <begin position="198"/>
        <end position="208"/>
    </location>
</feature>